<evidence type="ECO:0000256" key="1">
    <source>
        <dbReference type="ARBA" id="ARBA00023266"/>
    </source>
</evidence>
<dbReference type="RefSeq" id="WP_285764588.1">
    <property type="nucleotide sequence ID" value="NZ_BSYJ01000004.1"/>
</dbReference>
<comment type="catalytic activity">
    <reaction evidence="2">
        <text>5-methylaminomethyl-2-(Se-phospho)selenouridine(34) in tRNA + H2O = 5-methylaminomethyl-2-selenouridine(34) in tRNA + phosphate</text>
        <dbReference type="Rhea" id="RHEA:60176"/>
        <dbReference type="Rhea" id="RHEA-COMP:10196"/>
        <dbReference type="Rhea" id="RHEA-COMP:15523"/>
        <dbReference type="ChEBI" id="CHEBI:15377"/>
        <dbReference type="ChEBI" id="CHEBI:43474"/>
        <dbReference type="ChEBI" id="CHEBI:82743"/>
        <dbReference type="ChEBI" id="CHEBI:143702"/>
    </reaction>
</comment>
<comment type="catalytic activity">
    <reaction evidence="2">
        <text>5-methylaminomethyl-2-thiouridine(34) in tRNA + (2E)-geranyl diphosphate = 5-methylaminomethyl-S-(2E)-geranyl-thiouridine(34) in tRNA + diphosphate</text>
        <dbReference type="Rhea" id="RHEA:14085"/>
        <dbReference type="Rhea" id="RHEA-COMP:10195"/>
        <dbReference type="Rhea" id="RHEA-COMP:14654"/>
        <dbReference type="ChEBI" id="CHEBI:33019"/>
        <dbReference type="ChEBI" id="CHEBI:58057"/>
        <dbReference type="ChEBI" id="CHEBI:74455"/>
        <dbReference type="ChEBI" id="CHEBI:140632"/>
    </reaction>
</comment>
<evidence type="ECO:0000313" key="4">
    <source>
        <dbReference type="EMBL" id="GMG87978.1"/>
    </source>
</evidence>
<dbReference type="NCBIfam" id="NF008750">
    <property type="entry name" value="PRK11784.1-2"/>
    <property type="match status" value="1"/>
</dbReference>
<evidence type="ECO:0000259" key="3">
    <source>
        <dbReference type="PROSITE" id="PS50206"/>
    </source>
</evidence>
<dbReference type="Pfam" id="PF26341">
    <property type="entry name" value="AAA_SelU"/>
    <property type="match status" value="1"/>
</dbReference>
<dbReference type="PROSITE" id="PS50206">
    <property type="entry name" value="RHODANESE_3"/>
    <property type="match status" value="1"/>
</dbReference>
<dbReference type="EC" id="2.9.1.3" evidence="2"/>
<proteinExistence type="inferred from homology"/>
<dbReference type="HAMAP" id="MF_01622">
    <property type="entry name" value="tRNA_sel_U_synth"/>
    <property type="match status" value="1"/>
</dbReference>
<dbReference type="CDD" id="cd01520">
    <property type="entry name" value="RHOD_YbbB"/>
    <property type="match status" value="1"/>
</dbReference>
<dbReference type="InterPro" id="IPR017582">
    <property type="entry name" value="SelU"/>
</dbReference>
<dbReference type="SMART" id="SM00450">
    <property type="entry name" value="RHOD"/>
    <property type="match status" value="1"/>
</dbReference>
<keyword evidence="1 2" id="KW-0711">Selenium</keyword>
<dbReference type="SUPFAM" id="SSF52821">
    <property type="entry name" value="Rhodanese/Cell cycle control phosphatase"/>
    <property type="match status" value="1"/>
</dbReference>
<comment type="similarity">
    <text evidence="2">Belongs to the SelU family.</text>
</comment>
<dbReference type="PANTHER" id="PTHR30401">
    <property type="entry name" value="TRNA 2-SELENOURIDINE SYNTHASE"/>
    <property type="match status" value="1"/>
</dbReference>
<dbReference type="Pfam" id="PF00581">
    <property type="entry name" value="Rhodanese"/>
    <property type="match status" value="1"/>
</dbReference>
<keyword evidence="5" id="KW-1185">Reference proteome</keyword>
<feature type="active site" description="S-selanylcysteine intermediate" evidence="2">
    <location>
        <position position="95"/>
    </location>
</feature>
<keyword evidence="2" id="KW-0808">Transferase</keyword>
<comment type="catalytic activity">
    <reaction evidence="2">
        <text>5-methylaminomethyl-S-(2E)-geranyl-thiouridine(34) in tRNA + selenophosphate + H(+) = 5-methylaminomethyl-2-(Se-phospho)selenouridine(34) in tRNA + (2E)-thiogeraniol</text>
        <dbReference type="Rhea" id="RHEA:60172"/>
        <dbReference type="Rhea" id="RHEA-COMP:14654"/>
        <dbReference type="Rhea" id="RHEA-COMP:15523"/>
        <dbReference type="ChEBI" id="CHEBI:15378"/>
        <dbReference type="ChEBI" id="CHEBI:16144"/>
        <dbReference type="ChEBI" id="CHEBI:140632"/>
        <dbReference type="ChEBI" id="CHEBI:143702"/>
        <dbReference type="ChEBI" id="CHEBI:143703"/>
    </reaction>
</comment>
<dbReference type="EMBL" id="BSYJ01000004">
    <property type="protein sequence ID" value="GMG87978.1"/>
    <property type="molecule type" value="Genomic_DNA"/>
</dbReference>
<evidence type="ECO:0000256" key="2">
    <source>
        <dbReference type="HAMAP-Rule" id="MF_01622"/>
    </source>
</evidence>
<organism evidence="4 5">
    <name type="scientific">Biformimicrobium ophioploci</name>
    <dbReference type="NCBI Taxonomy" id="3036711"/>
    <lineage>
        <taxon>Bacteria</taxon>
        <taxon>Pseudomonadati</taxon>
        <taxon>Pseudomonadota</taxon>
        <taxon>Gammaproteobacteria</taxon>
        <taxon>Cellvibrionales</taxon>
        <taxon>Microbulbiferaceae</taxon>
        <taxon>Biformimicrobium</taxon>
    </lineage>
</organism>
<gene>
    <name evidence="4" type="primary">mnmH</name>
    <name evidence="2" type="synonym">selU</name>
    <name evidence="4" type="ORF">MNKW57_22990</name>
</gene>
<comment type="catalytic activity">
    <reaction evidence="2">
        <text>5-methylaminomethyl-2-thiouridine(34) in tRNA + selenophosphate + (2E)-geranyl diphosphate + H2O + H(+) = 5-methylaminomethyl-2-selenouridine(34) in tRNA + (2E)-thiogeraniol + phosphate + diphosphate</text>
        <dbReference type="Rhea" id="RHEA:42716"/>
        <dbReference type="Rhea" id="RHEA-COMP:10195"/>
        <dbReference type="Rhea" id="RHEA-COMP:10196"/>
        <dbReference type="ChEBI" id="CHEBI:15377"/>
        <dbReference type="ChEBI" id="CHEBI:15378"/>
        <dbReference type="ChEBI" id="CHEBI:16144"/>
        <dbReference type="ChEBI" id="CHEBI:33019"/>
        <dbReference type="ChEBI" id="CHEBI:43474"/>
        <dbReference type="ChEBI" id="CHEBI:58057"/>
        <dbReference type="ChEBI" id="CHEBI:74455"/>
        <dbReference type="ChEBI" id="CHEBI:82743"/>
        <dbReference type="ChEBI" id="CHEBI:143703"/>
        <dbReference type="EC" id="2.9.1.3"/>
    </reaction>
</comment>
<sequence length="368" mass="41656">MRPDTDDYLSLFLNDVPLMDVRAPVEFNKGAFPSARNVPLLDDIQRAKVGTRYKEQGQDAAIELGWQLATKKVRAQRLEDWSAFTHDNPEGYLYCFRGGLRSRTTQKMLREAGVDYPLVIGGYKAMRTCLLEQLERLTEKLSFIVIAGSTGSGKTDLLRHRRRAVCLESLANHRGSAFGRNLAPQPSQISFENALSIALLKLEQLGEGPIFVEDESHLIGRCALPTNFLHKLKASPTVLVDEPPGRRAQRIVRDYVTDRLPEYVEYFGEEARPRMIEDLRGNLGRIKRRLGGLRYRELDEQLEAAGTVFCSDGTADGIVPVVEVLLSGYYDGMYGYQLEQQQGKRLFRGDWRQVADWLAEQEGSESKR</sequence>
<evidence type="ECO:0000313" key="5">
    <source>
        <dbReference type="Proteomes" id="UP001224392"/>
    </source>
</evidence>
<comment type="caution">
    <text evidence="4">The sequence shown here is derived from an EMBL/GenBank/DDBJ whole genome shotgun (WGS) entry which is preliminary data.</text>
</comment>
<reference evidence="4 5" key="1">
    <citation type="submission" date="2023-04" db="EMBL/GenBank/DDBJ databases">
        <title>Marinobulbifer ophiurae gen. nov., sp. Nov., isolate from tissue of brittle star Ophioplocus japonicus.</title>
        <authorList>
            <person name="Kawano K."/>
            <person name="Sawayama S."/>
            <person name="Nakagawa S."/>
        </authorList>
    </citation>
    <scope>NUCLEOTIDE SEQUENCE [LARGE SCALE GENOMIC DNA]</scope>
    <source>
        <strain evidence="4 5">NKW57</strain>
    </source>
</reference>
<comment type="function">
    <text evidence="2">Involved in the post-transcriptional modification of the uridine at the wobble position (U34) of tRNA(Lys), tRNA(Glu) and tRNA(Gln). Catalyzes the conversion of 2-thiouridine (S2U-RNA) to 2-selenouridine (Se2U-RNA). Acts in a two-step process involving geranylation of 2-thiouridine (S2U) to S-geranyl-2-thiouridine (geS2U) and subsequent selenation of the latter derivative to 2-selenouridine (Se2U) in the tRNA chain.</text>
</comment>
<dbReference type="InterPro" id="IPR036873">
    <property type="entry name" value="Rhodanese-like_dom_sf"/>
</dbReference>
<dbReference type="InterPro" id="IPR058840">
    <property type="entry name" value="AAA_SelU"/>
</dbReference>
<name>A0ABQ6M0X0_9GAMM</name>
<comment type="subunit">
    <text evidence="2">Monomer.</text>
</comment>
<dbReference type="NCBIfam" id="NF008751">
    <property type="entry name" value="PRK11784.1-3"/>
    <property type="match status" value="1"/>
</dbReference>
<dbReference type="Proteomes" id="UP001224392">
    <property type="component" value="Unassembled WGS sequence"/>
</dbReference>
<dbReference type="Gene3D" id="3.40.250.10">
    <property type="entry name" value="Rhodanese-like domain"/>
    <property type="match status" value="1"/>
</dbReference>
<dbReference type="InterPro" id="IPR001763">
    <property type="entry name" value="Rhodanese-like_dom"/>
</dbReference>
<protein>
    <recommendedName>
        <fullName evidence="2">tRNA 2-selenouridine synthase</fullName>
        <ecNumber evidence="2">2.9.1.3</ecNumber>
    </recommendedName>
</protein>
<accession>A0ABQ6M0X0</accession>
<dbReference type="PANTHER" id="PTHR30401:SF0">
    <property type="entry name" value="TRNA 2-SELENOURIDINE SYNTHASE"/>
    <property type="match status" value="1"/>
</dbReference>
<feature type="domain" description="Rhodanese" evidence="3">
    <location>
        <begin position="12"/>
        <end position="135"/>
    </location>
</feature>
<dbReference type="NCBIfam" id="TIGR03167">
    <property type="entry name" value="tRNA_sel_U_synt"/>
    <property type="match status" value="1"/>
</dbReference>